<keyword evidence="5" id="KW-1185">Reference proteome</keyword>
<dbReference type="SUPFAM" id="SSF47473">
    <property type="entry name" value="EF-hand"/>
    <property type="match status" value="1"/>
</dbReference>
<protein>
    <recommendedName>
        <fullName evidence="3">EF-hand domain-containing protein</fullName>
    </recommendedName>
</protein>
<dbReference type="EMBL" id="JADWYS010000001">
    <property type="protein sequence ID" value="MBG9388652.1"/>
    <property type="molecule type" value="Genomic_DNA"/>
</dbReference>
<evidence type="ECO:0000256" key="2">
    <source>
        <dbReference type="SAM" id="SignalP"/>
    </source>
</evidence>
<accession>A0A931MH56</accession>
<dbReference type="InterPro" id="IPR002048">
    <property type="entry name" value="EF_hand_dom"/>
</dbReference>
<feature type="region of interest" description="Disordered" evidence="1">
    <location>
        <begin position="32"/>
        <end position="68"/>
    </location>
</feature>
<dbReference type="InterPro" id="IPR011992">
    <property type="entry name" value="EF-hand-dom_pair"/>
</dbReference>
<organism evidence="4 5">
    <name type="scientific">Caenimonas aquaedulcis</name>
    <dbReference type="NCBI Taxonomy" id="2793270"/>
    <lineage>
        <taxon>Bacteria</taxon>
        <taxon>Pseudomonadati</taxon>
        <taxon>Pseudomonadota</taxon>
        <taxon>Betaproteobacteria</taxon>
        <taxon>Burkholderiales</taxon>
        <taxon>Comamonadaceae</taxon>
        <taxon>Caenimonas</taxon>
    </lineage>
</organism>
<name>A0A931MH56_9BURK</name>
<feature type="compositionally biased region" description="Basic and acidic residues" evidence="1">
    <location>
        <begin position="44"/>
        <end position="53"/>
    </location>
</feature>
<evidence type="ECO:0000259" key="3">
    <source>
        <dbReference type="PROSITE" id="PS50222"/>
    </source>
</evidence>
<comment type="caution">
    <text evidence="4">The sequence shown here is derived from an EMBL/GenBank/DDBJ whole genome shotgun (WGS) entry which is preliminary data.</text>
</comment>
<proteinExistence type="predicted"/>
<dbReference type="PROSITE" id="PS50222">
    <property type="entry name" value="EF_HAND_2"/>
    <property type="match status" value="1"/>
</dbReference>
<feature type="domain" description="EF-hand" evidence="3">
    <location>
        <begin position="63"/>
        <end position="89"/>
    </location>
</feature>
<sequence>MKTISILAAAAIASASAFAQAPAGTVMRPAAEANAAKSGGMPAEKAEMKKDGKTMGSGPSANWKAMDANGDGMVSQEEYMAYHTNNWKKMKMTKGNMISMQDMEAQMASGPN</sequence>
<keyword evidence="2" id="KW-0732">Signal</keyword>
<dbReference type="GO" id="GO:0005509">
    <property type="term" value="F:calcium ion binding"/>
    <property type="evidence" value="ECO:0007669"/>
    <property type="project" value="InterPro"/>
</dbReference>
<gene>
    <name evidence="4" type="ORF">I5803_11525</name>
</gene>
<reference evidence="4" key="1">
    <citation type="submission" date="2020-11" db="EMBL/GenBank/DDBJ databases">
        <title>Bacterial whole genome sequence for Caenimonas sp. DR4.4.</title>
        <authorList>
            <person name="Le V."/>
            <person name="Ko S.-R."/>
            <person name="Ahn C.-Y."/>
            <person name="Oh H.-M."/>
        </authorList>
    </citation>
    <scope>NUCLEOTIDE SEQUENCE</scope>
    <source>
        <strain evidence="4">DR4.4</strain>
    </source>
</reference>
<dbReference type="Proteomes" id="UP000651050">
    <property type="component" value="Unassembled WGS sequence"/>
</dbReference>
<evidence type="ECO:0000313" key="5">
    <source>
        <dbReference type="Proteomes" id="UP000651050"/>
    </source>
</evidence>
<dbReference type="PROSITE" id="PS00018">
    <property type="entry name" value="EF_HAND_1"/>
    <property type="match status" value="1"/>
</dbReference>
<dbReference type="AlphaFoldDB" id="A0A931MH56"/>
<feature type="signal peptide" evidence="2">
    <location>
        <begin position="1"/>
        <end position="19"/>
    </location>
</feature>
<evidence type="ECO:0000256" key="1">
    <source>
        <dbReference type="SAM" id="MobiDB-lite"/>
    </source>
</evidence>
<evidence type="ECO:0000313" key="4">
    <source>
        <dbReference type="EMBL" id="MBG9388652.1"/>
    </source>
</evidence>
<feature type="chain" id="PRO_5037472725" description="EF-hand domain-containing protein" evidence="2">
    <location>
        <begin position="20"/>
        <end position="112"/>
    </location>
</feature>
<dbReference type="RefSeq" id="WP_196986502.1">
    <property type="nucleotide sequence ID" value="NZ_JADWYS010000001.1"/>
</dbReference>
<dbReference type="InterPro" id="IPR018247">
    <property type="entry name" value="EF_Hand_1_Ca_BS"/>
</dbReference>
<dbReference type="Gene3D" id="1.10.238.10">
    <property type="entry name" value="EF-hand"/>
    <property type="match status" value="1"/>
</dbReference>